<dbReference type="EMBL" id="CM020619">
    <property type="protein sequence ID" value="KAK1865474.1"/>
    <property type="molecule type" value="Genomic_DNA"/>
</dbReference>
<accession>A0ACC3C567</accession>
<protein>
    <submittedName>
        <fullName evidence="1">Uncharacterized protein</fullName>
    </submittedName>
</protein>
<reference evidence="1" key="1">
    <citation type="submission" date="2019-11" db="EMBL/GenBank/DDBJ databases">
        <title>Nori genome reveals adaptations in red seaweeds to the harsh intertidal environment.</title>
        <authorList>
            <person name="Wang D."/>
            <person name="Mao Y."/>
        </authorList>
    </citation>
    <scope>NUCLEOTIDE SEQUENCE</scope>
    <source>
        <tissue evidence="1">Gametophyte</tissue>
    </source>
</reference>
<gene>
    <name evidence="1" type="ORF">I4F81_008005</name>
</gene>
<organism evidence="1 2">
    <name type="scientific">Pyropia yezoensis</name>
    <name type="common">Susabi-nori</name>
    <name type="synonym">Porphyra yezoensis</name>
    <dbReference type="NCBI Taxonomy" id="2788"/>
    <lineage>
        <taxon>Eukaryota</taxon>
        <taxon>Rhodophyta</taxon>
        <taxon>Bangiophyceae</taxon>
        <taxon>Bangiales</taxon>
        <taxon>Bangiaceae</taxon>
        <taxon>Pyropia</taxon>
    </lineage>
</organism>
<proteinExistence type="predicted"/>
<evidence type="ECO:0000313" key="2">
    <source>
        <dbReference type="Proteomes" id="UP000798662"/>
    </source>
</evidence>
<name>A0ACC3C567_PYRYE</name>
<keyword evidence="2" id="KW-1185">Reference proteome</keyword>
<dbReference type="Proteomes" id="UP000798662">
    <property type="component" value="Chromosome 2"/>
</dbReference>
<evidence type="ECO:0000313" key="1">
    <source>
        <dbReference type="EMBL" id="KAK1865474.1"/>
    </source>
</evidence>
<comment type="caution">
    <text evidence="1">The sequence shown here is derived from an EMBL/GenBank/DDBJ whole genome shotgun (WGS) entry which is preliminary data.</text>
</comment>
<sequence length="406" mass="43518">MADVLVGPAFSEFGYASAAKTGVDLRRVGDRPCARVVSAALAGKWPLDASTNAHPGCIGLAAVAVELERLADDGFNADGREGLPRGAAPRPFLDVVTGYEPVNQPGRVKRLLRWEPVVEDFAGFGTYVTQRVTAAQAAVAKPLFVAASSLRRRRSPPPYSSPGAYDPEFVCGGRGAATPADDPDHISDAAAKVAAAVREANDTQQALAAWFDQKGQSLAFLPLRMAAATKMSFSEYLIAELAVNAAVYNSMLLVWQEKLRADAVRPVTLVPRILRGGRGAAFVPPIRTMPHSEYPSASACVCTAFTDALRYFGGDAPEVSHVFDFPPNRFRPGVPPRALAVRFSNLAAISSTCGDSRVWAGLHFLPAVAEGHRLCKGIADEIVEELACRFGRASRVYRLCKRPRRA</sequence>